<evidence type="ECO:0000256" key="3">
    <source>
        <dbReference type="ARBA" id="ARBA00022840"/>
    </source>
</evidence>
<dbReference type="InterPro" id="IPR027417">
    <property type="entry name" value="P-loop_NTPase"/>
</dbReference>
<dbReference type="PANTHER" id="PTHR42781:SF4">
    <property type="entry name" value="SPERMIDINE_PUTRESCINE IMPORT ATP-BINDING PROTEIN POTA"/>
    <property type="match status" value="1"/>
</dbReference>
<dbReference type="PROSITE" id="PS50893">
    <property type="entry name" value="ABC_TRANSPORTER_2"/>
    <property type="match status" value="1"/>
</dbReference>
<proteinExistence type="predicted"/>
<comment type="caution">
    <text evidence="5">The sequence shown here is derived from an EMBL/GenBank/DDBJ whole genome shotgun (WGS) entry which is preliminary data.</text>
</comment>
<accession>A0ABS5EC32</accession>
<evidence type="ECO:0000259" key="4">
    <source>
        <dbReference type="PROSITE" id="PS50893"/>
    </source>
</evidence>
<dbReference type="InterPro" id="IPR008995">
    <property type="entry name" value="Mo/tungstate-bd_C_term_dom"/>
</dbReference>
<evidence type="ECO:0000256" key="1">
    <source>
        <dbReference type="ARBA" id="ARBA00022448"/>
    </source>
</evidence>
<dbReference type="Pfam" id="PF08402">
    <property type="entry name" value="TOBE_2"/>
    <property type="match status" value="1"/>
</dbReference>
<evidence type="ECO:0000313" key="5">
    <source>
        <dbReference type="EMBL" id="MBR0648579.1"/>
    </source>
</evidence>
<feature type="domain" description="ABC transporter" evidence="4">
    <location>
        <begin position="1"/>
        <end position="210"/>
    </location>
</feature>
<organism evidence="5 6">
    <name type="scientific">Neoroseomonas terrae</name>
    <dbReference type="NCBI Taxonomy" id="424799"/>
    <lineage>
        <taxon>Bacteria</taxon>
        <taxon>Pseudomonadati</taxon>
        <taxon>Pseudomonadota</taxon>
        <taxon>Alphaproteobacteria</taxon>
        <taxon>Acetobacterales</taxon>
        <taxon>Acetobacteraceae</taxon>
        <taxon>Neoroseomonas</taxon>
    </lineage>
</organism>
<dbReference type="InterPro" id="IPR013611">
    <property type="entry name" value="Transp-assoc_OB_typ2"/>
</dbReference>
<dbReference type="PANTHER" id="PTHR42781">
    <property type="entry name" value="SPERMIDINE/PUTRESCINE IMPORT ATP-BINDING PROTEIN POTA"/>
    <property type="match status" value="1"/>
</dbReference>
<reference evidence="6" key="1">
    <citation type="journal article" date="2021" name="Syst. Appl. Microbiol.">
        <title>Roseomonas hellenica sp. nov., isolated from roots of wild-growing Alkanna tinctoria.</title>
        <authorList>
            <person name="Rat A."/>
            <person name="Naranjo H.D."/>
            <person name="Lebbe L."/>
            <person name="Cnockaert M."/>
            <person name="Krigas N."/>
            <person name="Grigoriadou K."/>
            <person name="Maloupa E."/>
            <person name="Willems A."/>
        </authorList>
    </citation>
    <scope>NUCLEOTIDE SEQUENCE [LARGE SCALE GENOMIC DNA]</scope>
    <source>
        <strain evidence="6">LMG 31159</strain>
    </source>
</reference>
<dbReference type="EMBL" id="JAAEDI010000003">
    <property type="protein sequence ID" value="MBR0648579.1"/>
    <property type="molecule type" value="Genomic_DNA"/>
</dbReference>
<dbReference type="InterPro" id="IPR050093">
    <property type="entry name" value="ABC_SmlMolc_Importer"/>
</dbReference>
<keyword evidence="1" id="KW-0813">Transport</keyword>
<dbReference type="Pfam" id="PF00005">
    <property type="entry name" value="ABC_tran"/>
    <property type="match status" value="1"/>
</dbReference>
<dbReference type="InterPro" id="IPR017871">
    <property type="entry name" value="ABC_transporter-like_CS"/>
</dbReference>
<evidence type="ECO:0000256" key="2">
    <source>
        <dbReference type="ARBA" id="ARBA00022741"/>
    </source>
</evidence>
<dbReference type="InterPro" id="IPR003439">
    <property type="entry name" value="ABC_transporter-like_ATP-bd"/>
</dbReference>
<dbReference type="Proteomes" id="UP000698752">
    <property type="component" value="Unassembled WGS sequence"/>
</dbReference>
<keyword evidence="6" id="KW-1185">Reference proteome</keyword>
<dbReference type="SUPFAM" id="SSF50331">
    <property type="entry name" value="MOP-like"/>
    <property type="match status" value="1"/>
</dbReference>
<dbReference type="GO" id="GO:0005524">
    <property type="term" value="F:ATP binding"/>
    <property type="evidence" value="ECO:0007669"/>
    <property type="project" value="UniProtKB-KW"/>
</dbReference>
<name>A0ABS5EC32_9PROT</name>
<evidence type="ECO:0000313" key="6">
    <source>
        <dbReference type="Proteomes" id="UP000698752"/>
    </source>
</evidence>
<dbReference type="PROSITE" id="PS00211">
    <property type="entry name" value="ABC_TRANSPORTER_1"/>
    <property type="match status" value="1"/>
</dbReference>
<dbReference type="Gene3D" id="2.40.50.100">
    <property type="match status" value="1"/>
</dbReference>
<dbReference type="SUPFAM" id="SSF52540">
    <property type="entry name" value="P-loop containing nucleoside triphosphate hydrolases"/>
    <property type="match status" value="1"/>
</dbReference>
<dbReference type="SMART" id="SM00382">
    <property type="entry name" value="AAA"/>
    <property type="match status" value="1"/>
</dbReference>
<dbReference type="Gene3D" id="3.40.50.300">
    <property type="entry name" value="P-loop containing nucleotide triphosphate hydrolases"/>
    <property type="match status" value="1"/>
</dbReference>
<gene>
    <name evidence="5" type="ORF">GXW78_02800</name>
</gene>
<protein>
    <submittedName>
        <fullName evidence="5">ABC transporter ATP-binding protein</fullName>
    </submittedName>
</protein>
<sequence length="330" mass="35363">MLVLLGPSGCGKTTTMRCIAGLEMPDAGIISIDGVTVFDRAASVVVPVHKRNVGMVFQSYAIWPHLTVFQNVAFPLEMQKIPSADLKTRVMEMLEKVGLADFASRSSSALSGGQMQRVALARSLVMRPSVLLFDEPLSNLDARLRDRLRVQLRELQAELKITGIYVTHDQQEALALADRIMVMDHGLVRQSGTPVELYASPATSAIAAFLGYSNIFPAEEWSATDGGFTARLASGRVLAGSGETPAAGAAAAVCVRPEDLALRLASPDDTGLVGEITLASFMGAFTLYRVRLPEGEIWEVISHDVLSGLVVGSRVVIEARPAAMKLLATQ</sequence>
<keyword evidence="2" id="KW-0547">Nucleotide-binding</keyword>
<keyword evidence="3 5" id="KW-0067">ATP-binding</keyword>
<dbReference type="InterPro" id="IPR003593">
    <property type="entry name" value="AAA+_ATPase"/>
</dbReference>